<dbReference type="SUPFAM" id="SSF51735">
    <property type="entry name" value="NAD(P)-binding Rossmann-fold domains"/>
    <property type="match status" value="1"/>
</dbReference>
<accession>A0AAD9FMZ4</accession>
<dbReference type="EMBL" id="JAODAN010000013">
    <property type="protein sequence ID" value="KAK1920728.1"/>
    <property type="molecule type" value="Genomic_DNA"/>
</dbReference>
<evidence type="ECO:0000256" key="1">
    <source>
        <dbReference type="ARBA" id="ARBA00022723"/>
    </source>
</evidence>
<dbReference type="PANTHER" id="PTHR42683">
    <property type="entry name" value="ALDEHYDE REDUCTASE"/>
    <property type="match status" value="1"/>
</dbReference>
<sequence>MDLTILRIECELDPAPMFCGQVTVYSPVKQFGASTTAKRVSIDCAEGLGHPAILFAKAMGVDVQSISHSSHKKADADVI</sequence>
<gene>
    <name evidence="4" type="ORF">DB88DRAFT_444478</name>
</gene>
<organism evidence="4 5">
    <name type="scientific">Papiliotrema laurentii</name>
    <name type="common">Cryptococcus laurentii</name>
    <dbReference type="NCBI Taxonomy" id="5418"/>
    <lineage>
        <taxon>Eukaryota</taxon>
        <taxon>Fungi</taxon>
        <taxon>Dikarya</taxon>
        <taxon>Basidiomycota</taxon>
        <taxon>Agaricomycotina</taxon>
        <taxon>Tremellomycetes</taxon>
        <taxon>Tremellales</taxon>
        <taxon>Rhynchogastremaceae</taxon>
        <taxon>Papiliotrema</taxon>
    </lineage>
</organism>
<evidence type="ECO:0000256" key="3">
    <source>
        <dbReference type="ARBA" id="ARBA00023002"/>
    </source>
</evidence>
<keyword evidence="1" id="KW-0479">Metal-binding</keyword>
<keyword evidence="3" id="KW-0560">Oxidoreductase</keyword>
<dbReference type="InterPro" id="IPR036291">
    <property type="entry name" value="NAD(P)-bd_dom_sf"/>
</dbReference>
<proteinExistence type="predicted"/>
<dbReference type="GO" id="GO:0016616">
    <property type="term" value="F:oxidoreductase activity, acting on the CH-OH group of donors, NAD or NADP as acceptor"/>
    <property type="evidence" value="ECO:0007669"/>
    <property type="project" value="InterPro"/>
</dbReference>
<protein>
    <submittedName>
        <fullName evidence="4">Uncharacterized protein</fullName>
    </submittedName>
</protein>
<comment type="caution">
    <text evidence="4">The sequence shown here is derived from an EMBL/GenBank/DDBJ whole genome shotgun (WGS) entry which is preliminary data.</text>
</comment>
<name>A0AAD9FMZ4_PAPLA</name>
<keyword evidence="5" id="KW-1185">Reference proteome</keyword>
<dbReference type="Proteomes" id="UP001182556">
    <property type="component" value="Unassembled WGS sequence"/>
</dbReference>
<dbReference type="GO" id="GO:0046872">
    <property type="term" value="F:metal ion binding"/>
    <property type="evidence" value="ECO:0007669"/>
    <property type="project" value="UniProtKB-KW"/>
</dbReference>
<dbReference type="Gene3D" id="3.40.50.720">
    <property type="entry name" value="NAD(P)-binding Rossmann-like Domain"/>
    <property type="match status" value="1"/>
</dbReference>
<evidence type="ECO:0000313" key="4">
    <source>
        <dbReference type="EMBL" id="KAK1920728.1"/>
    </source>
</evidence>
<evidence type="ECO:0000313" key="5">
    <source>
        <dbReference type="Proteomes" id="UP001182556"/>
    </source>
</evidence>
<evidence type="ECO:0000256" key="2">
    <source>
        <dbReference type="ARBA" id="ARBA00022833"/>
    </source>
</evidence>
<dbReference type="AlphaFoldDB" id="A0AAD9FMZ4"/>
<reference evidence="4" key="1">
    <citation type="submission" date="2023-02" db="EMBL/GenBank/DDBJ databases">
        <title>Identification and recombinant expression of a fungal hydrolase from Papiliotrema laurentii that hydrolyzes apple cutin and clears colloidal polyester polyurethane.</title>
        <authorList>
            <consortium name="DOE Joint Genome Institute"/>
            <person name="Roman V.A."/>
            <person name="Bojanowski C."/>
            <person name="Crable B.R."/>
            <person name="Wagner D.N."/>
            <person name="Hung C.S."/>
            <person name="Nadeau L.J."/>
            <person name="Schratz L."/>
            <person name="Haridas S."/>
            <person name="Pangilinan J."/>
            <person name="Lipzen A."/>
            <person name="Na H."/>
            <person name="Yan M."/>
            <person name="Ng V."/>
            <person name="Grigoriev I.V."/>
            <person name="Spatafora J.W."/>
            <person name="Barlow D."/>
            <person name="Biffinger J."/>
            <person name="Kelley-Loughnane N."/>
            <person name="Varaljay V.A."/>
            <person name="Crookes-Goodson W.J."/>
        </authorList>
    </citation>
    <scope>NUCLEOTIDE SEQUENCE</scope>
    <source>
        <strain evidence="4">5307AH</strain>
    </source>
</reference>
<dbReference type="InterPro" id="IPR047109">
    <property type="entry name" value="CAD-like"/>
</dbReference>
<keyword evidence="2" id="KW-0862">Zinc</keyword>